<keyword evidence="3" id="KW-1185">Reference proteome</keyword>
<feature type="compositionally biased region" description="Acidic residues" evidence="1">
    <location>
        <begin position="920"/>
        <end position="938"/>
    </location>
</feature>
<dbReference type="GO" id="GO:0005096">
    <property type="term" value="F:GTPase activator activity"/>
    <property type="evidence" value="ECO:0007669"/>
    <property type="project" value="InterPro"/>
</dbReference>
<feature type="compositionally biased region" description="Polar residues" evidence="1">
    <location>
        <begin position="679"/>
        <end position="691"/>
    </location>
</feature>
<comment type="caution">
    <text evidence="2">The sequence shown here is derived from an EMBL/GenBank/DDBJ whole genome shotgun (WGS) entry which is preliminary data.</text>
</comment>
<feature type="compositionally biased region" description="Low complexity" evidence="1">
    <location>
        <begin position="692"/>
        <end position="708"/>
    </location>
</feature>
<feature type="compositionally biased region" description="Low complexity" evidence="1">
    <location>
        <begin position="456"/>
        <end position="480"/>
    </location>
</feature>
<feature type="compositionally biased region" description="Basic residues" evidence="1">
    <location>
        <begin position="574"/>
        <end position="584"/>
    </location>
</feature>
<accession>A0A0G2E0L3</accession>
<dbReference type="Proteomes" id="UP000053317">
    <property type="component" value="Unassembled WGS sequence"/>
</dbReference>
<dbReference type="OrthoDB" id="19159at2759"/>
<dbReference type="GO" id="GO:0031578">
    <property type="term" value="P:mitotic spindle orientation checkpoint signaling"/>
    <property type="evidence" value="ECO:0007669"/>
    <property type="project" value="TreeGrafter"/>
</dbReference>
<dbReference type="PANTHER" id="PTHR35140">
    <property type="entry name" value="MITOTIC CHECK POINT PROTEIN BFA1"/>
    <property type="match status" value="1"/>
</dbReference>
<organism evidence="2 3">
    <name type="scientific">Phaeomoniella chlamydospora</name>
    <name type="common">Phaeoacremonium chlamydosporum</name>
    <dbReference type="NCBI Taxonomy" id="158046"/>
    <lineage>
        <taxon>Eukaryota</taxon>
        <taxon>Fungi</taxon>
        <taxon>Dikarya</taxon>
        <taxon>Ascomycota</taxon>
        <taxon>Pezizomycotina</taxon>
        <taxon>Eurotiomycetes</taxon>
        <taxon>Chaetothyriomycetidae</taxon>
        <taxon>Phaeomoniellales</taxon>
        <taxon>Phaeomoniellaceae</taxon>
        <taxon>Phaeomoniella</taxon>
    </lineage>
</organism>
<dbReference type="InterPro" id="IPR034586">
    <property type="entry name" value="Bfa1/Byr4"/>
</dbReference>
<dbReference type="GO" id="GO:1990334">
    <property type="term" value="C:Bfa1-Bub2 complex"/>
    <property type="evidence" value="ECO:0007669"/>
    <property type="project" value="InterPro"/>
</dbReference>
<feature type="region of interest" description="Disordered" evidence="1">
    <location>
        <begin position="168"/>
        <end position="189"/>
    </location>
</feature>
<evidence type="ECO:0000256" key="1">
    <source>
        <dbReference type="SAM" id="MobiDB-lite"/>
    </source>
</evidence>
<dbReference type="GO" id="GO:0044732">
    <property type="term" value="C:mitotic spindle pole body"/>
    <property type="evidence" value="ECO:0007669"/>
    <property type="project" value="TreeGrafter"/>
</dbReference>
<proteinExistence type="predicted"/>
<feature type="compositionally biased region" description="Low complexity" evidence="1">
    <location>
        <begin position="402"/>
        <end position="414"/>
    </location>
</feature>
<feature type="compositionally biased region" description="Basic and acidic residues" evidence="1">
    <location>
        <begin position="607"/>
        <end position="619"/>
    </location>
</feature>
<reference evidence="2 3" key="1">
    <citation type="submission" date="2015-05" db="EMBL/GenBank/DDBJ databases">
        <title>Distinctive expansion of gene families associated with plant cell wall degradation and secondary metabolism in the genomes of grapevine trunk pathogens.</title>
        <authorList>
            <person name="Lawrence D.P."/>
            <person name="Travadon R."/>
            <person name="Rolshausen P.E."/>
            <person name="Baumgartner K."/>
        </authorList>
    </citation>
    <scope>NUCLEOTIDE SEQUENCE [LARGE SCALE GENOMIC DNA]</scope>
    <source>
        <strain evidence="2">UCRPC4</strain>
    </source>
</reference>
<evidence type="ECO:0000313" key="2">
    <source>
        <dbReference type="EMBL" id="KKY15896.1"/>
    </source>
</evidence>
<feature type="region of interest" description="Disordered" evidence="1">
    <location>
        <begin position="208"/>
        <end position="317"/>
    </location>
</feature>
<feature type="compositionally biased region" description="Polar residues" evidence="1">
    <location>
        <begin position="221"/>
        <end position="230"/>
    </location>
</feature>
<name>A0A0G2E0L3_PHACM</name>
<feature type="region of interest" description="Disordered" evidence="1">
    <location>
        <begin position="894"/>
        <end position="938"/>
    </location>
</feature>
<feature type="compositionally biased region" description="Low complexity" evidence="1">
    <location>
        <begin position="170"/>
        <end position="181"/>
    </location>
</feature>
<sequence>MQPLTLKQRQPAAETVENWDDDGDFEVEGFEALPLRTASTATSVASSSHPHHRDSVSSRFSVRSDHESTHGDEDWQVLVDEGKTSADDAIAAAKARGIPIPENVPASALLGGTIRRLGGKKIKKAMGDDWSEDLDFLGAGELKLNKADENDFAESLRQISAAFKNAGFPTTTTEQENRTVTPKALPPSINLESFKDADADDFGDIPTIKVQKSRHKPINLDTGSATNKPNENIEEDLELPSDGKLRLSQRREAPRTPHQDDDIDLEWAEGSLGTRHGGTRRENPSGRSSSVSALSPSVSSCLTGESEDEGLDGLVLPNGPLKFDEALKKRHDNSSPDPANYSGEKQAAKRAAAKDDFFSGLEIGDGDVFDSGKLTLNKNIKHKVERQKSPTRKIQTTLTFTSKTSTTTTQTASTRIPRFHHGMDRPRSTLEPVSETGQSVPRFRRPGSRLGHSQQSSVSSIPTPLTPSTPSTPSRRPLNPVASRDTLRHEPTTTSAQLLRAKRSMPAMRLQSPTKNQAYARPPSRNEGGGSRLQIPARPKTPTAERSESRLEALRRPPVPFLPGGSVGAQSHHISIKTSRHLRRHDSDGSIEIVQPGHRPSSRLSNRRPETPGSRRDLAPAELAANAKRQITKPSKRRNFGDGTELDIFDDLPTSTTMESKFTKQPIGRGAPRVRNKLGQSFANQSVSSIATSRTETPMPSTPRSPTRQENIPRFARDTAASRAAREQRQVSSTLNPRETGGVLAPVSANWKSRIAGFAPIPQAFRKRNKAPAKPQLIKPLGNGMNEAKSVKGMQYNPLLFRWEGNENALAPFDVPQPTLLTPTSPKPAPALITNVGSLATGVQISGGMIFDPQRMCWLKMASQQRDSSGTASLRGGVGSVQLEEEEDVFAGLEDLREEDEANKQSTSRKVSGDNFEANKDEDEPGAGGDSSDEFMVSEEFDVGPEFVRRQRAEEDKWSRKVGKWIRGPEDAEAGDPEGRVEWRWAIRGLALAG</sequence>
<feature type="region of interest" description="Disordered" evidence="1">
    <location>
        <begin position="402"/>
        <end position="652"/>
    </location>
</feature>
<feature type="compositionally biased region" description="Basic and acidic residues" evidence="1">
    <location>
        <begin position="62"/>
        <end position="73"/>
    </location>
</feature>
<feature type="compositionally biased region" description="Basic and acidic residues" evidence="1">
    <location>
        <begin position="543"/>
        <end position="555"/>
    </location>
</feature>
<dbReference type="AlphaFoldDB" id="A0A0G2E0L3"/>
<protein>
    <submittedName>
        <fullName evidence="2">Putative cytokinesis regulator</fullName>
    </submittedName>
</protein>
<feature type="region of interest" description="Disordered" evidence="1">
    <location>
        <begin position="38"/>
        <end position="73"/>
    </location>
</feature>
<feature type="compositionally biased region" description="Low complexity" evidence="1">
    <location>
        <begin position="285"/>
        <end position="300"/>
    </location>
</feature>
<evidence type="ECO:0000313" key="3">
    <source>
        <dbReference type="Proteomes" id="UP000053317"/>
    </source>
</evidence>
<feature type="compositionally biased region" description="Low complexity" evidence="1">
    <location>
        <begin position="38"/>
        <end position="48"/>
    </location>
</feature>
<reference evidence="2 3" key="2">
    <citation type="submission" date="2015-05" db="EMBL/GenBank/DDBJ databases">
        <authorList>
            <person name="Morales-Cruz A."/>
            <person name="Amrine K.C."/>
            <person name="Cantu D."/>
        </authorList>
    </citation>
    <scope>NUCLEOTIDE SEQUENCE [LARGE SCALE GENOMIC DNA]</scope>
    <source>
        <strain evidence="2">UCRPC4</strain>
    </source>
</reference>
<feature type="region of interest" description="Disordered" evidence="1">
    <location>
        <begin position="679"/>
        <end position="742"/>
    </location>
</feature>
<feature type="compositionally biased region" description="Basic and acidic residues" evidence="1">
    <location>
        <begin position="241"/>
        <end position="260"/>
    </location>
</feature>
<dbReference type="PANTHER" id="PTHR35140:SF1">
    <property type="entry name" value="MITOTIC CHECK POINT PROTEIN BFA1"/>
    <property type="match status" value="1"/>
</dbReference>
<gene>
    <name evidence="2" type="ORF">UCRPC4_g06082</name>
</gene>
<feature type="region of interest" description="Disordered" evidence="1">
    <location>
        <begin position="329"/>
        <end position="348"/>
    </location>
</feature>
<dbReference type="EMBL" id="LCWF01000171">
    <property type="protein sequence ID" value="KKY15896.1"/>
    <property type="molecule type" value="Genomic_DNA"/>
</dbReference>